<reference evidence="6 7" key="1">
    <citation type="journal article" date="2011" name="J. Bacteriol.">
        <title>Genome of Ochrobactrum anthropi ATCC 49188 T, a versatile opportunistic pathogen and symbiont of several eukaryotic hosts.</title>
        <authorList>
            <person name="Chain P.S."/>
            <person name="Lang D.M."/>
            <person name="Comerci D.J."/>
            <person name="Malfatti S.A."/>
            <person name="Vergez L.M."/>
            <person name="Shin M."/>
            <person name="Ugalde R.A."/>
            <person name="Garcia E."/>
            <person name="Tolmasky M.E."/>
        </authorList>
    </citation>
    <scope>NUCLEOTIDE SEQUENCE [LARGE SCALE GENOMIC DNA]</scope>
    <source>
        <strain evidence="7">ATCC 49188 / DSM 6882 / CCUG 24695 / JCM 21032 / LMG 3331 / NBRC 15819 / NCTC 12168 / Alc 37</strain>
    </source>
</reference>
<dbReference type="GO" id="GO:0000976">
    <property type="term" value="F:transcription cis-regulatory region binding"/>
    <property type="evidence" value="ECO:0007669"/>
    <property type="project" value="TreeGrafter"/>
</dbReference>
<keyword evidence="4" id="KW-0804">Transcription</keyword>
<dbReference type="PANTHER" id="PTHR30146">
    <property type="entry name" value="LACI-RELATED TRANSCRIPTIONAL REPRESSOR"/>
    <property type="match status" value="1"/>
</dbReference>
<keyword evidence="7" id="KW-1185">Reference proteome</keyword>
<evidence type="ECO:0000256" key="4">
    <source>
        <dbReference type="ARBA" id="ARBA00023163"/>
    </source>
</evidence>
<dbReference type="InterPro" id="IPR010982">
    <property type="entry name" value="Lambda_DNA-bd_dom_sf"/>
</dbReference>
<keyword evidence="1" id="KW-0678">Repressor</keyword>
<dbReference type="InterPro" id="IPR000843">
    <property type="entry name" value="HTH_LacI"/>
</dbReference>
<name>A6X2R6_BRUA4</name>
<sequence>MKGSLFPGLGMCAPLLSAYNQVAPSIVQHNHRSTSGIWSRGKMTEEWIGLRLPLLAANAIGPLRSRGQSRRKAVLMNIPRKVTIYDISERAGVSASTVASVMNGSWENRRITKATADRVRVIASELGYTTNLQARGLRISNSGLIGMILPMLDNRYFSSMAASFETVARSRNLIPVVASTLRDPQQERSTVETLIAHNVDALLIAGATDPDSVAELCEKAHLKHINVDLPGKHGASVISDNYEGARVLTQQIASRRSHRKENSFYFIGGVDSDHNTRARVLGYQDELAALNIAIHADTIVTNGYGPDTAAVTIRDIYGKLNGLPEALFVNSTSPFEGVVSFLKTLPVDEVRECSIGCFDWDPFIEVLHFPVVMVRQNVQAMIERAFKLLDEPVQTTDLPEMIPTELIIPRDI</sequence>
<evidence type="ECO:0000313" key="6">
    <source>
        <dbReference type="EMBL" id="ABS15520.1"/>
    </source>
</evidence>
<dbReference type="PROSITE" id="PS50932">
    <property type="entry name" value="HTH_LACI_2"/>
    <property type="match status" value="1"/>
</dbReference>
<dbReference type="Pfam" id="PF13407">
    <property type="entry name" value="Peripla_BP_4"/>
    <property type="match status" value="1"/>
</dbReference>
<dbReference type="InterPro" id="IPR028082">
    <property type="entry name" value="Peripla_BP_I"/>
</dbReference>
<dbReference type="AlphaFoldDB" id="A6X2R6"/>
<dbReference type="KEGG" id="oan:Oant_2811"/>
<dbReference type="Pfam" id="PF00356">
    <property type="entry name" value="LacI"/>
    <property type="match status" value="1"/>
</dbReference>
<dbReference type="InterPro" id="IPR025997">
    <property type="entry name" value="SBP_2_dom"/>
</dbReference>
<protein>
    <submittedName>
        <fullName evidence="6">Regulatory protein LacI</fullName>
    </submittedName>
</protein>
<keyword evidence="3" id="KW-0238">DNA-binding</keyword>
<proteinExistence type="predicted"/>
<keyword evidence="2" id="KW-0805">Transcription regulation</keyword>
<dbReference type="SMART" id="SM00354">
    <property type="entry name" value="HTH_LACI"/>
    <property type="match status" value="1"/>
</dbReference>
<dbReference type="SUPFAM" id="SSF53822">
    <property type="entry name" value="Periplasmic binding protein-like I"/>
    <property type="match status" value="1"/>
</dbReference>
<dbReference type="EMBL" id="CP000759">
    <property type="protein sequence ID" value="ABS15520.1"/>
    <property type="molecule type" value="Genomic_DNA"/>
</dbReference>
<evidence type="ECO:0000259" key="5">
    <source>
        <dbReference type="PROSITE" id="PS50932"/>
    </source>
</evidence>
<dbReference type="Proteomes" id="UP000002301">
    <property type="component" value="Chromosome 2"/>
</dbReference>
<evidence type="ECO:0000256" key="2">
    <source>
        <dbReference type="ARBA" id="ARBA00023015"/>
    </source>
</evidence>
<dbReference type="Gene3D" id="3.40.50.2300">
    <property type="match status" value="2"/>
</dbReference>
<dbReference type="Gene3D" id="1.10.260.40">
    <property type="entry name" value="lambda repressor-like DNA-binding domains"/>
    <property type="match status" value="1"/>
</dbReference>
<organism evidence="6 7">
    <name type="scientific">Brucella anthropi (strain ATCC 49188 / DSM 6882 / CCUG 24695 / JCM 21032 / LMG 3331 / NBRC 15819 / NCTC 12168 / Alc 37)</name>
    <name type="common">Ochrobactrum anthropi</name>
    <dbReference type="NCBI Taxonomy" id="439375"/>
    <lineage>
        <taxon>Bacteria</taxon>
        <taxon>Pseudomonadati</taxon>
        <taxon>Pseudomonadota</taxon>
        <taxon>Alphaproteobacteria</taxon>
        <taxon>Hyphomicrobiales</taxon>
        <taxon>Brucellaceae</taxon>
        <taxon>Brucella/Ochrobactrum group</taxon>
        <taxon>Brucella</taxon>
    </lineage>
</organism>
<dbReference type="CDD" id="cd01392">
    <property type="entry name" value="HTH_LacI"/>
    <property type="match status" value="1"/>
</dbReference>
<dbReference type="HOGENOM" id="CLU_037628_10_0_5"/>
<dbReference type="STRING" id="439375.Oant_2811"/>
<accession>A6X2R6</accession>
<dbReference type="PANTHER" id="PTHR30146:SF148">
    <property type="entry name" value="HTH-TYPE TRANSCRIPTIONAL REPRESSOR PURR-RELATED"/>
    <property type="match status" value="1"/>
</dbReference>
<evidence type="ECO:0000256" key="3">
    <source>
        <dbReference type="ARBA" id="ARBA00023125"/>
    </source>
</evidence>
<gene>
    <name evidence="6" type="ordered locus">Oant_2811</name>
</gene>
<feature type="domain" description="HTH lacI-type" evidence="5">
    <location>
        <begin position="82"/>
        <end position="139"/>
    </location>
</feature>
<dbReference type="GO" id="GO:0003700">
    <property type="term" value="F:DNA-binding transcription factor activity"/>
    <property type="evidence" value="ECO:0007669"/>
    <property type="project" value="TreeGrafter"/>
</dbReference>
<evidence type="ECO:0000256" key="1">
    <source>
        <dbReference type="ARBA" id="ARBA00022491"/>
    </source>
</evidence>
<evidence type="ECO:0000313" key="7">
    <source>
        <dbReference type="Proteomes" id="UP000002301"/>
    </source>
</evidence>
<dbReference type="SUPFAM" id="SSF47413">
    <property type="entry name" value="lambda repressor-like DNA-binding domains"/>
    <property type="match status" value="1"/>
</dbReference>
<dbReference type="eggNOG" id="COG1609">
    <property type="taxonomic scope" value="Bacteria"/>
</dbReference>